<comment type="caution">
    <text evidence="1">The sequence shown here is derived from an EMBL/GenBank/DDBJ whole genome shotgun (WGS) entry which is preliminary data.</text>
</comment>
<evidence type="ECO:0000313" key="1">
    <source>
        <dbReference type="EMBL" id="GAA5225878.1"/>
    </source>
</evidence>
<dbReference type="Proteomes" id="UP001501257">
    <property type="component" value="Unassembled WGS sequence"/>
</dbReference>
<gene>
    <name evidence="1" type="ORF">GCM10025778_04080</name>
</gene>
<proteinExistence type="predicted"/>
<evidence type="ECO:0000313" key="2">
    <source>
        <dbReference type="Proteomes" id="UP001501257"/>
    </source>
</evidence>
<sequence length="232" mass="24898">MGEYPAAQSILVPMQFHPALAPPATTFRHHKPKPFAPVDFDPFEGGADPARVSEAAHLSAHALVQAGTLNQDPDVRERLVRLSEDEGLEAIAELWSKAPARSLPGALWRLYAIRAATINNPETMASFFTSGAHQAQVERVVAGAAEPPGAKELSAMTSSILTGAFDGEFDVALERTAAYCRVIALGQAGQADDAEFAHPERATLMTSRAHSLLKTAEDLEYAAASWRRGELD</sequence>
<evidence type="ECO:0008006" key="3">
    <source>
        <dbReference type="Google" id="ProtNLM"/>
    </source>
</evidence>
<dbReference type="EMBL" id="BAABLK010000006">
    <property type="protein sequence ID" value="GAA5225878.1"/>
    <property type="molecule type" value="Genomic_DNA"/>
</dbReference>
<keyword evidence="2" id="KW-1185">Reference proteome</keyword>
<accession>A0ABP9TJ49</accession>
<reference evidence="2" key="1">
    <citation type="journal article" date="2019" name="Int. J. Syst. Evol. Microbiol.">
        <title>The Global Catalogue of Microorganisms (GCM) 10K type strain sequencing project: providing services to taxonomists for standard genome sequencing and annotation.</title>
        <authorList>
            <consortium name="The Broad Institute Genomics Platform"/>
            <consortium name="The Broad Institute Genome Sequencing Center for Infectious Disease"/>
            <person name="Wu L."/>
            <person name="Ma J."/>
        </authorList>
    </citation>
    <scope>NUCLEOTIDE SEQUENCE [LARGE SCALE GENOMIC DNA]</scope>
    <source>
        <strain evidence="2">JCM 18952</strain>
    </source>
</reference>
<protein>
    <recommendedName>
        <fullName evidence="3">DNA-directed RNA polymerase subunit beta</fullName>
    </recommendedName>
</protein>
<name>A0ABP9TJ49_9MICC</name>
<organism evidence="1 2">
    <name type="scientific">Paeniglutamicibacter antarcticus</name>
    <dbReference type="NCBI Taxonomy" id="494023"/>
    <lineage>
        <taxon>Bacteria</taxon>
        <taxon>Bacillati</taxon>
        <taxon>Actinomycetota</taxon>
        <taxon>Actinomycetes</taxon>
        <taxon>Micrococcales</taxon>
        <taxon>Micrococcaceae</taxon>
        <taxon>Paeniglutamicibacter</taxon>
    </lineage>
</organism>